<dbReference type="AlphaFoldDB" id="A0A0C2E054"/>
<dbReference type="Pfam" id="PF00078">
    <property type="entry name" value="RVT_1"/>
    <property type="match status" value="1"/>
</dbReference>
<proteinExistence type="predicted"/>
<protein>
    <recommendedName>
        <fullName evidence="1">Reverse transcriptase domain-containing protein</fullName>
    </recommendedName>
</protein>
<dbReference type="Proteomes" id="UP000054047">
    <property type="component" value="Unassembled WGS sequence"/>
</dbReference>
<accession>A0A0C2E054</accession>
<keyword evidence="3" id="KW-1185">Reference proteome</keyword>
<evidence type="ECO:0000259" key="1">
    <source>
        <dbReference type="Pfam" id="PF00078"/>
    </source>
</evidence>
<organism evidence="2 3">
    <name type="scientific">Ancylostoma duodenale</name>
    <dbReference type="NCBI Taxonomy" id="51022"/>
    <lineage>
        <taxon>Eukaryota</taxon>
        <taxon>Metazoa</taxon>
        <taxon>Ecdysozoa</taxon>
        <taxon>Nematoda</taxon>
        <taxon>Chromadorea</taxon>
        <taxon>Rhabditida</taxon>
        <taxon>Rhabditina</taxon>
        <taxon>Rhabditomorpha</taxon>
        <taxon>Strongyloidea</taxon>
        <taxon>Ancylostomatidae</taxon>
        <taxon>Ancylostomatinae</taxon>
        <taxon>Ancylostoma</taxon>
    </lineage>
</organism>
<name>A0A0C2E054_9BILA</name>
<evidence type="ECO:0000313" key="2">
    <source>
        <dbReference type="EMBL" id="KIH68707.1"/>
    </source>
</evidence>
<gene>
    <name evidence="2" type="ORF">ANCDUO_00956</name>
</gene>
<evidence type="ECO:0000313" key="3">
    <source>
        <dbReference type="Proteomes" id="UP000054047"/>
    </source>
</evidence>
<reference evidence="2 3" key="1">
    <citation type="submission" date="2013-12" db="EMBL/GenBank/DDBJ databases">
        <title>Draft genome of the parsitic nematode Ancylostoma duodenale.</title>
        <authorList>
            <person name="Mitreva M."/>
        </authorList>
    </citation>
    <scope>NUCLEOTIDE SEQUENCE [LARGE SCALE GENOMIC DNA]</scope>
    <source>
        <strain evidence="2 3">Zhejiang</strain>
    </source>
</reference>
<dbReference type="EMBL" id="KN726310">
    <property type="protein sequence ID" value="KIH68707.1"/>
    <property type="molecule type" value="Genomic_DNA"/>
</dbReference>
<dbReference type="PANTHER" id="PTHR19446">
    <property type="entry name" value="REVERSE TRANSCRIPTASES"/>
    <property type="match status" value="1"/>
</dbReference>
<dbReference type="OrthoDB" id="5810672at2759"/>
<dbReference type="InterPro" id="IPR000477">
    <property type="entry name" value="RT_dom"/>
</dbReference>
<feature type="domain" description="Reverse transcriptase" evidence="1">
    <location>
        <begin position="2"/>
        <end position="65"/>
    </location>
</feature>
<sequence>MKIYERLLDMRLRDMVEIVSDQFGFVPKRSTMDVIFIASQVMEKYREKNKPCHIASLDLEKAYDSADGTVDAAVERTDCLRMVEVEGINRNPLRSEVLEGVEWEDLPHCCEAGNDVRW</sequence>